<keyword evidence="5" id="KW-0521">NADP</keyword>
<evidence type="ECO:0000313" key="9">
    <source>
        <dbReference type="Proteomes" id="UP000654913"/>
    </source>
</evidence>
<dbReference type="OrthoDB" id="66881at2759"/>
<dbReference type="GO" id="GO:0004499">
    <property type="term" value="F:N,N-dimethylaniline monooxygenase activity"/>
    <property type="evidence" value="ECO:0007669"/>
    <property type="project" value="InterPro"/>
</dbReference>
<dbReference type="SUPFAM" id="SSF51905">
    <property type="entry name" value="FAD/NAD(P)-binding domain"/>
    <property type="match status" value="1"/>
</dbReference>
<gene>
    <name evidence="8" type="ORF">APUU_40069S</name>
</gene>
<evidence type="ECO:0008006" key="10">
    <source>
        <dbReference type="Google" id="ProtNLM"/>
    </source>
</evidence>
<keyword evidence="6" id="KW-0560">Oxidoreductase</keyword>
<dbReference type="EMBL" id="AP024446">
    <property type="protein sequence ID" value="BCS23625.1"/>
    <property type="molecule type" value="Genomic_DNA"/>
</dbReference>
<dbReference type="RefSeq" id="XP_041555819.1">
    <property type="nucleotide sequence ID" value="XM_041703100.1"/>
</dbReference>
<evidence type="ECO:0000256" key="6">
    <source>
        <dbReference type="ARBA" id="ARBA00023002"/>
    </source>
</evidence>
<dbReference type="PANTHER" id="PTHR43098:SF3">
    <property type="entry name" value="L-ORNITHINE N(5)-MONOOXYGENASE-RELATED"/>
    <property type="match status" value="1"/>
</dbReference>
<reference evidence="8" key="2">
    <citation type="submission" date="2021-02" db="EMBL/GenBank/DDBJ databases">
        <title>Aspergillus puulaauensis MK2 genome sequence.</title>
        <authorList>
            <person name="Futagami T."/>
            <person name="Mori K."/>
            <person name="Kadooka C."/>
            <person name="Tanaka T."/>
        </authorList>
    </citation>
    <scope>NUCLEOTIDE SEQUENCE</scope>
    <source>
        <strain evidence="8">MK2</strain>
    </source>
</reference>
<keyword evidence="7" id="KW-0503">Monooxygenase</keyword>
<evidence type="ECO:0000256" key="1">
    <source>
        <dbReference type="ARBA" id="ARBA00001974"/>
    </source>
</evidence>
<dbReference type="InterPro" id="IPR050775">
    <property type="entry name" value="FAD-binding_Monooxygenases"/>
</dbReference>
<protein>
    <recommendedName>
        <fullName evidence="10">FAD/NAD(P)-binding domain-containing protein</fullName>
    </recommendedName>
</protein>
<dbReference type="GO" id="GO:0050661">
    <property type="term" value="F:NADP binding"/>
    <property type="evidence" value="ECO:0007669"/>
    <property type="project" value="InterPro"/>
</dbReference>
<reference evidence="8" key="1">
    <citation type="submission" date="2021-01" db="EMBL/GenBank/DDBJ databases">
        <authorList>
            <consortium name="Aspergillus puulaauensis MK2 genome sequencing consortium"/>
            <person name="Kazuki M."/>
            <person name="Futagami T."/>
        </authorList>
    </citation>
    <scope>NUCLEOTIDE SEQUENCE</scope>
    <source>
        <strain evidence="8">MK2</strain>
    </source>
</reference>
<keyword evidence="9" id="KW-1185">Reference proteome</keyword>
<evidence type="ECO:0000256" key="5">
    <source>
        <dbReference type="ARBA" id="ARBA00022857"/>
    </source>
</evidence>
<dbReference type="Pfam" id="PF00743">
    <property type="entry name" value="FMO-like"/>
    <property type="match status" value="1"/>
</dbReference>
<comment type="cofactor">
    <cofactor evidence="1">
        <name>FAD</name>
        <dbReference type="ChEBI" id="CHEBI:57692"/>
    </cofactor>
</comment>
<evidence type="ECO:0000313" key="8">
    <source>
        <dbReference type="EMBL" id="BCS23625.1"/>
    </source>
</evidence>
<evidence type="ECO:0000256" key="7">
    <source>
        <dbReference type="ARBA" id="ARBA00023033"/>
    </source>
</evidence>
<accession>A0A7R7XLJ5</accession>
<dbReference type="Gene3D" id="3.50.50.60">
    <property type="entry name" value="FAD/NAD(P)-binding domain"/>
    <property type="match status" value="3"/>
</dbReference>
<dbReference type="AlphaFoldDB" id="A0A7R7XLJ5"/>
<dbReference type="InterPro" id="IPR020946">
    <property type="entry name" value="Flavin_mOase-like"/>
</dbReference>
<organism evidence="8 9">
    <name type="scientific">Aspergillus puulaauensis</name>
    <dbReference type="NCBI Taxonomy" id="1220207"/>
    <lineage>
        <taxon>Eukaryota</taxon>
        <taxon>Fungi</taxon>
        <taxon>Dikarya</taxon>
        <taxon>Ascomycota</taxon>
        <taxon>Pezizomycotina</taxon>
        <taxon>Eurotiomycetes</taxon>
        <taxon>Eurotiomycetidae</taxon>
        <taxon>Eurotiales</taxon>
        <taxon>Aspergillaceae</taxon>
        <taxon>Aspergillus</taxon>
    </lineage>
</organism>
<sequence length="564" mass="63420">MGSNGPQKTFHCDALIVGAGFSGIYGLHKLRKLGLTVQVFEAGGDLGGVWHWNRYPGARVDSEWPYYQLSLPEVWKDFYFTERFSSSEEVRAYFAHADRVLDLKKDIQFNARVNSATWDATTCRWTVTTEAGHVGVAKYLCLFTGLLHRQHLPEFPGLETYKGQTYHSTAWPEDVDITGKRVAVIGAGATAVQVVQEVAKKASHLAMFMRRPSLCLPLGNRDISEGEQDSWKPYLRILFDAGRKSAGGFPRPPPTKGIFELSDAERDEHYETIWKSGAFNFFGGNFRETLVDHRANRIAYDFWAKKTRARFSNPVKRDLMAPLEPPYPILTRRSPLESDYYDCLDQDHVEIVPLLQTPFQTFTETGIQTADGRLRDFDYVILATGFESFTGSVATMNVKSKDGVDMKDIWAEGIRTYLGMLVHGFPNCFLSYSPQGTSLTSSTKAARDNEMTAPTALSNGPTILECQVDFIVDAIDKMEKQGLATIEPTAEAEEQWRQKIIDASSPTLLAETDSWWTVTNIPGAKKQFLSYIGGIDRYEAECRNALETWKGFHIQEAMNDAARL</sequence>
<dbReference type="PANTHER" id="PTHR43098">
    <property type="entry name" value="L-ORNITHINE N(5)-MONOOXYGENASE-RELATED"/>
    <property type="match status" value="1"/>
</dbReference>
<dbReference type="GeneID" id="64973630"/>
<dbReference type="InterPro" id="IPR036188">
    <property type="entry name" value="FAD/NAD-bd_sf"/>
</dbReference>
<keyword evidence="3" id="KW-0285">Flavoprotein</keyword>
<evidence type="ECO:0000256" key="4">
    <source>
        <dbReference type="ARBA" id="ARBA00022827"/>
    </source>
</evidence>
<proteinExistence type="inferred from homology"/>
<dbReference type="GO" id="GO:0050660">
    <property type="term" value="F:flavin adenine dinucleotide binding"/>
    <property type="evidence" value="ECO:0007669"/>
    <property type="project" value="InterPro"/>
</dbReference>
<dbReference type="KEGG" id="apuu:APUU_40069S"/>
<evidence type="ECO:0000256" key="3">
    <source>
        <dbReference type="ARBA" id="ARBA00022630"/>
    </source>
</evidence>
<keyword evidence="4" id="KW-0274">FAD</keyword>
<dbReference type="Proteomes" id="UP000654913">
    <property type="component" value="Chromosome 4"/>
</dbReference>
<name>A0A7R7XLJ5_9EURO</name>
<comment type="similarity">
    <text evidence="2">Belongs to the FAD-binding monooxygenase family.</text>
</comment>
<evidence type="ECO:0000256" key="2">
    <source>
        <dbReference type="ARBA" id="ARBA00010139"/>
    </source>
</evidence>